<dbReference type="InterPro" id="IPR002871">
    <property type="entry name" value="NIF_FeS_clus_asmbl_NifU_N"/>
</dbReference>
<dbReference type="PATRIC" id="fig|1122152.4.peg.206"/>
<keyword evidence="4" id="KW-1185">Reference proteome</keyword>
<feature type="domain" description="NIF system FeS cluster assembly NifU N-terminal" evidence="2">
    <location>
        <begin position="9"/>
        <end position="128"/>
    </location>
</feature>
<comment type="similarity">
    <text evidence="1">Belongs to the NifU family.</text>
</comment>
<gene>
    <name evidence="3" type="ORF">FC23_GL000204</name>
</gene>
<dbReference type="Pfam" id="PF01592">
    <property type="entry name" value="NifU_N"/>
    <property type="match status" value="1"/>
</dbReference>
<dbReference type="NCBIfam" id="TIGR01994">
    <property type="entry name" value="SUF_scaf_2"/>
    <property type="match status" value="1"/>
</dbReference>
<reference evidence="3 4" key="1">
    <citation type="journal article" date="2015" name="Genome Announc.">
        <title>Expanding the biotechnology potential of lactobacilli through comparative genomics of 213 strains and associated genera.</title>
        <authorList>
            <person name="Sun Z."/>
            <person name="Harris H.M."/>
            <person name="McCann A."/>
            <person name="Guo C."/>
            <person name="Argimon S."/>
            <person name="Zhang W."/>
            <person name="Yang X."/>
            <person name="Jeffery I.B."/>
            <person name="Cooney J.C."/>
            <person name="Kagawa T.F."/>
            <person name="Liu W."/>
            <person name="Song Y."/>
            <person name="Salvetti E."/>
            <person name="Wrobel A."/>
            <person name="Rasinkangas P."/>
            <person name="Parkhill J."/>
            <person name="Rea M.C."/>
            <person name="O'Sullivan O."/>
            <person name="Ritari J."/>
            <person name="Douillard F.P."/>
            <person name="Paul Ross R."/>
            <person name="Yang R."/>
            <person name="Briner A.E."/>
            <person name="Felis G.E."/>
            <person name="de Vos W.M."/>
            <person name="Barrangou R."/>
            <person name="Klaenhammer T.R."/>
            <person name="Caufield P.W."/>
            <person name="Cui Y."/>
            <person name="Zhang H."/>
            <person name="O'Toole P.W."/>
        </authorList>
    </citation>
    <scope>NUCLEOTIDE SEQUENCE [LARGE SCALE GENOMIC DNA]</scope>
    <source>
        <strain evidence="3 4">DSM 15354</strain>
    </source>
</reference>
<dbReference type="OrthoDB" id="9804157at2"/>
<dbReference type="SUPFAM" id="SSF82649">
    <property type="entry name" value="SufE/NifU"/>
    <property type="match status" value="1"/>
</dbReference>
<proteinExistence type="inferred from homology"/>
<dbReference type="EMBL" id="AZFB01000001">
    <property type="protein sequence ID" value="KRL63956.1"/>
    <property type="molecule type" value="Genomic_DNA"/>
</dbReference>
<evidence type="ECO:0000313" key="4">
    <source>
        <dbReference type="Proteomes" id="UP000051931"/>
    </source>
</evidence>
<dbReference type="AlphaFoldDB" id="A0A0R1S8X9"/>
<protein>
    <submittedName>
        <fullName evidence="3">SUF system FeS assembly protein, NifU family</fullName>
    </submittedName>
</protein>
<evidence type="ECO:0000313" key="3">
    <source>
        <dbReference type="EMBL" id="KRL63956.1"/>
    </source>
</evidence>
<dbReference type="STRING" id="1122152.GCA_000425905_00476"/>
<dbReference type="Gene3D" id="3.90.1010.10">
    <property type="match status" value="1"/>
</dbReference>
<dbReference type="GO" id="GO:0051536">
    <property type="term" value="F:iron-sulfur cluster binding"/>
    <property type="evidence" value="ECO:0007669"/>
    <property type="project" value="InterPro"/>
</dbReference>
<dbReference type="Proteomes" id="UP000051931">
    <property type="component" value="Unassembled WGS sequence"/>
</dbReference>
<dbReference type="RefSeq" id="WP_027824675.1">
    <property type="nucleotide sequence ID" value="NZ_AUEI01000004.1"/>
</dbReference>
<dbReference type="CDD" id="cd06664">
    <property type="entry name" value="IscU_like"/>
    <property type="match status" value="1"/>
</dbReference>
<dbReference type="eggNOG" id="COG0822">
    <property type="taxonomic scope" value="Bacteria"/>
</dbReference>
<comment type="caution">
    <text evidence="3">The sequence shown here is derived from an EMBL/GenBank/DDBJ whole genome shotgun (WGS) entry which is preliminary data.</text>
</comment>
<evidence type="ECO:0000256" key="1">
    <source>
        <dbReference type="ARBA" id="ARBA00006420"/>
    </source>
</evidence>
<sequence length="147" mass="16326">MSFNLTDLYRESIVEAAQAPRHHGQLTKKNASVELHNPSCGDVLVLDGYFKDNKLVDVAFSGYGCTISQASASLMTDHVLGQEISEIKNEVMLFSSLITDELSQAQKDHLGDCIMLEGVKEFPARIKCATLAWKAIYQLIENYEGQK</sequence>
<organism evidence="3 4">
    <name type="scientific">Lactobacillus psittaci DSM 15354</name>
    <dbReference type="NCBI Taxonomy" id="1122152"/>
    <lineage>
        <taxon>Bacteria</taxon>
        <taxon>Bacillati</taxon>
        <taxon>Bacillota</taxon>
        <taxon>Bacilli</taxon>
        <taxon>Lactobacillales</taxon>
        <taxon>Lactobacillaceae</taxon>
        <taxon>Lactobacillus</taxon>
    </lineage>
</organism>
<dbReference type="FunFam" id="3.90.1010.10:FF:000002">
    <property type="entry name" value="Iron-sulfur cluster assembly scaffold protein NifU"/>
    <property type="match status" value="1"/>
</dbReference>
<dbReference type="PANTHER" id="PTHR10093">
    <property type="entry name" value="IRON-SULFUR CLUSTER ASSEMBLY ENZYME NIFU HOMOLOG"/>
    <property type="match status" value="1"/>
</dbReference>
<accession>A0A0R1S8X9</accession>
<name>A0A0R1S8X9_9LACO</name>
<evidence type="ECO:0000259" key="2">
    <source>
        <dbReference type="Pfam" id="PF01592"/>
    </source>
</evidence>
<dbReference type="GO" id="GO:0016226">
    <property type="term" value="P:iron-sulfur cluster assembly"/>
    <property type="evidence" value="ECO:0007669"/>
    <property type="project" value="InterPro"/>
</dbReference>
<dbReference type="GO" id="GO:0005506">
    <property type="term" value="F:iron ion binding"/>
    <property type="evidence" value="ECO:0007669"/>
    <property type="project" value="InterPro"/>
</dbReference>